<dbReference type="EMBL" id="MFSU01000064">
    <property type="protein sequence ID" value="OGI47130.1"/>
    <property type="molecule type" value="Genomic_DNA"/>
</dbReference>
<evidence type="ECO:0000256" key="1">
    <source>
        <dbReference type="SAM" id="SignalP"/>
    </source>
</evidence>
<feature type="chain" id="PRO_5009526763" description="Cytochrome C" evidence="1">
    <location>
        <begin position="20"/>
        <end position="178"/>
    </location>
</feature>
<dbReference type="GO" id="GO:0020037">
    <property type="term" value="F:heme binding"/>
    <property type="evidence" value="ECO:0007669"/>
    <property type="project" value="InterPro"/>
</dbReference>
<feature type="signal peptide" evidence="1">
    <location>
        <begin position="1"/>
        <end position="19"/>
    </location>
</feature>
<dbReference type="GO" id="GO:0009055">
    <property type="term" value="F:electron transfer activity"/>
    <property type="evidence" value="ECO:0007669"/>
    <property type="project" value="InterPro"/>
</dbReference>
<dbReference type="AlphaFoldDB" id="A0A1F6TPT7"/>
<gene>
    <name evidence="2" type="ORF">A2151_09445</name>
</gene>
<proteinExistence type="predicted"/>
<dbReference type="Proteomes" id="UP000178885">
    <property type="component" value="Unassembled WGS sequence"/>
</dbReference>
<name>A0A1F6TPT7_9PROT</name>
<keyword evidence="1" id="KW-0732">Signal</keyword>
<evidence type="ECO:0000313" key="3">
    <source>
        <dbReference type="Proteomes" id="UP000178885"/>
    </source>
</evidence>
<evidence type="ECO:0000313" key="2">
    <source>
        <dbReference type="EMBL" id="OGI47130.1"/>
    </source>
</evidence>
<comment type="caution">
    <text evidence="2">The sequence shown here is derived from an EMBL/GenBank/DDBJ whole genome shotgun (WGS) entry which is preliminary data.</text>
</comment>
<accession>A0A1F6TPT7</accession>
<dbReference type="GO" id="GO:0005506">
    <property type="term" value="F:iron ion binding"/>
    <property type="evidence" value="ECO:0007669"/>
    <property type="project" value="InterPro"/>
</dbReference>
<dbReference type="GO" id="GO:0022900">
    <property type="term" value="P:electron transport chain"/>
    <property type="evidence" value="ECO:0007669"/>
    <property type="project" value="InterPro"/>
</dbReference>
<evidence type="ECO:0008006" key="4">
    <source>
        <dbReference type="Google" id="ProtNLM"/>
    </source>
</evidence>
<dbReference type="InterPro" id="IPR010980">
    <property type="entry name" value="Cyt_c/b562"/>
</dbReference>
<protein>
    <recommendedName>
        <fullName evidence="4">Cytochrome C</fullName>
    </recommendedName>
</protein>
<organism evidence="2 3">
    <name type="scientific">Candidatus Muproteobacteria bacterium RBG_16_65_34</name>
    <dbReference type="NCBI Taxonomy" id="1817760"/>
    <lineage>
        <taxon>Bacteria</taxon>
        <taxon>Pseudomonadati</taxon>
        <taxon>Pseudomonadota</taxon>
        <taxon>Candidatus Muproteobacteria</taxon>
    </lineage>
</organism>
<reference evidence="2 3" key="1">
    <citation type="journal article" date="2016" name="Nat. Commun.">
        <title>Thousands of microbial genomes shed light on interconnected biogeochemical processes in an aquifer system.</title>
        <authorList>
            <person name="Anantharaman K."/>
            <person name="Brown C.T."/>
            <person name="Hug L.A."/>
            <person name="Sharon I."/>
            <person name="Castelle C.J."/>
            <person name="Probst A.J."/>
            <person name="Thomas B.C."/>
            <person name="Singh A."/>
            <person name="Wilkins M.J."/>
            <person name="Karaoz U."/>
            <person name="Brodie E.L."/>
            <person name="Williams K.H."/>
            <person name="Hubbard S.S."/>
            <person name="Banfield J.F."/>
        </authorList>
    </citation>
    <scope>NUCLEOTIDE SEQUENCE [LARGE SCALE GENOMIC DNA]</scope>
</reference>
<dbReference type="SUPFAM" id="SSF47175">
    <property type="entry name" value="Cytochromes"/>
    <property type="match status" value="1"/>
</dbReference>
<sequence length="178" mass="19045">MRRSIAVVAAIVVSLVVTGAGVAQESPVPPASWQIPTVKLSTTQRGALDAEMRGRKDGVVQISVAIVQGDWELGAETAARMRDRSIMKGRLTRKQIEELDRSLPAALVKADERLRQDADALGRAMKARNGDLAVSHFSKMLRACVGCHVLYATHVFRGFPPAGNGAQPNKGAPAPNNK</sequence>